<evidence type="ECO:0000259" key="8">
    <source>
        <dbReference type="Pfam" id="PF13567"/>
    </source>
</evidence>
<keyword evidence="3 6" id="KW-0812">Transmembrane</keyword>
<dbReference type="EMBL" id="VFPT01000001">
    <property type="protein sequence ID" value="TQM92113.1"/>
    <property type="molecule type" value="Genomic_DNA"/>
</dbReference>
<dbReference type="InterPro" id="IPR025405">
    <property type="entry name" value="DUF4131"/>
</dbReference>
<feature type="transmembrane region" description="Helical" evidence="6">
    <location>
        <begin position="35"/>
        <end position="53"/>
    </location>
</feature>
<gene>
    <name evidence="9" type="ORF">BD293_0701</name>
</gene>
<dbReference type="InterPro" id="IPR004477">
    <property type="entry name" value="ComEC_N"/>
</dbReference>
<evidence type="ECO:0000313" key="9">
    <source>
        <dbReference type="EMBL" id="TQM92113.1"/>
    </source>
</evidence>
<evidence type="ECO:0000256" key="5">
    <source>
        <dbReference type="ARBA" id="ARBA00023136"/>
    </source>
</evidence>
<dbReference type="Pfam" id="PF03772">
    <property type="entry name" value="Competence"/>
    <property type="match status" value="1"/>
</dbReference>
<feature type="transmembrane region" description="Helical" evidence="6">
    <location>
        <begin position="449"/>
        <end position="473"/>
    </location>
</feature>
<dbReference type="GO" id="GO:0005886">
    <property type="term" value="C:plasma membrane"/>
    <property type="evidence" value="ECO:0007669"/>
    <property type="project" value="UniProtKB-SubCell"/>
</dbReference>
<dbReference type="PANTHER" id="PTHR30619:SF1">
    <property type="entry name" value="RECOMBINATION PROTEIN 2"/>
    <property type="match status" value="1"/>
</dbReference>
<feature type="transmembrane region" description="Helical" evidence="6">
    <location>
        <begin position="535"/>
        <end position="552"/>
    </location>
</feature>
<sequence>MGGETRVRVLTFSLLRPAQVPAALVSAIAAQRGRLVLFVPVLLAIGIGIYFALPRDPVALEWAGVGGLALALALLSRRVPEDIAPLMLVCALVAAGTLAAGARAALVSAPVLQYRYFGPIEGRIVRIDRSATDALRLTLDQVVLERVAHARTPERVRISLHGDQGFITPEPGLRVATTGHLAPPPAPSEPGGFDFRRLAWFERLGAVGYTRVPVLALAPADQGAAGLRIHRLRMKISGAVQAHLPGDRGGFAAAILTGDRSGIAQAQMEELRRSNLAHLLAISGLHMGLLTGFVFGLLRLVMAMVPAFALRAPTRKLAALGALAAGAFYLVLSGGNVATERAYIMVAVMLVAVLLDRRAISLRSVAMAATLILLLRPEALVQAGFQMSFAATVALVAVFQWLTQERGWRARIPRWVWPVVSVVICSLVAGIATAPIAAASFNRIAEYGLIANLLAVPLMGLVVMPAAVLAALLAPFGLEWIGLKLMGPAIGWILHVSAFVSGLEGAVMPVAQPAPSVIPALVLGALWVIVWQGRLRWAGVPVMALALIFWAETPRPTLLIAREGEVVGLMPEGGPRMLSRARAGSFTAESWLRADGDSATQADAHARSGFDPRDTVVHLRGGGFDVVHLAGQRALAQLEAVCLPGRIVVVTQHSDARQAPCQIISPRDLRQSGALALSASGGTVSIRSVAQASGQRRWTGR</sequence>
<evidence type="ECO:0000256" key="2">
    <source>
        <dbReference type="ARBA" id="ARBA00022475"/>
    </source>
</evidence>
<evidence type="ECO:0000256" key="3">
    <source>
        <dbReference type="ARBA" id="ARBA00022692"/>
    </source>
</evidence>
<keyword evidence="10" id="KW-1185">Reference proteome</keyword>
<comment type="subcellular location">
    <subcellularLocation>
        <location evidence="1">Cell membrane</location>
        <topology evidence="1">Multi-pass membrane protein</topology>
    </subcellularLocation>
</comment>
<keyword evidence="5 6" id="KW-0472">Membrane</keyword>
<evidence type="ECO:0000256" key="4">
    <source>
        <dbReference type="ARBA" id="ARBA00022989"/>
    </source>
</evidence>
<feature type="transmembrane region" description="Helical" evidence="6">
    <location>
        <begin position="83"/>
        <end position="106"/>
    </location>
</feature>
<keyword evidence="2" id="KW-1003">Cell membrane</keyword>
<evidence type="ECO:0000313" key="10">
    <source>
        <dbReference type="Proteomes" id="UP000320582"/>
    </source>
</evidence>
<dbReference type="NCBIfam" id="TIGR00360">
    <property type="entry name" value="ComEC_N-term"/>
    <property type="match status" value="1"/>
</dbReference>
<feature type="domain" description="ComEC/Rec2-related protein" evidence="7">
    <location>
        <begin position="255"/>
        <end position="533"/>
    </location>
</feature>
<dbReference type="OrthoDB" id="9790149at2"/>
<dbReference type="Proteomes" id="UP000320582">
    <property type="component" value="Unassembled WGS sequence"/>
</dbReference>
<comment type="caution">
    <text evidence="9">The sequence shown here is derived from an EMBL/GenBank/DDBJ whole genome shotgun (WGS) entry which is preliminary data.</text>
</comment>
<dbReference type="AlphaFoldDB" id="A0A543KAK7"/>
<dbReference type="PANTHER" id="PTHR30619">
    <property type="entry name" value="DNA INTERNALIZATION/COMPETENCE PROTEIN COMEC/REC2"/>
    <property type="match status" value="1"/>
</dbReference>
<feature type="transmembrane region" description="Helical" evidence="6">
    <location>
        <begin position="485"/>
        <end position="503"/>
    </location>
</feature>
<dbReference type="InterPro" id="IPR052159">
    <property type="entry name" value="Competence_DNA_uptake"/>
</dbReference>
<reference evidence="9 10" key="1">
    <citation type="submission" date="2019-06" db="EMBL/GenBank/DDBJ databases">
        <title>Genomic Encyclopedia of Archaeal and Bacterial Type Strains, Phase II (KMG-II): from individual species to whole genera.</title>
        <authorList>
            <person name="Goeker M."/>
        </authorList>
    </citation>
    <scope>NUCLEOTIDE SEQUENCE [LARGE SCALE GENOMIC DNA]</scope>
    <source>
        <strain evidence="9 10">DSM 18423</strain>
    </source>
</reference>
<accession>A0A543KAK7</accession>
<protein>
    <submittedName>
        <fullName evidence="9">Competence protein ComEC</fullName>
    </submittedName>
</protein>
<feature type="transmembrane region" description="Helical" evidence="6">
    <location>
        <begin position="510"/>
        <end position="529"/>
    </location>
</feature>
<feature type="domain" description="DUF4131" evidence="8">
    <location>
        <begin position="62"/>
        <end position="211"/>
    </location>
</feature>
<feature type="transmembrane region" description="Helical" evidence="6">
    <location>
        <begin position="276"/>
        <end position="305"/>
    </location>
</feature>
<proteinExistence type="predicted"/>
<name>A0A543KAK7_9RHOB</name>
<dbReference type="Pfam" id="PF13567">
    <property type="entry name" value="DUF4131"/>
    <property type="match status" value="1"/>
</dbReference>
<evidence type="ECO:0000259" key="7">
    <source>
        <dbReference type="Pfam" id="PF03772"/>
    </source>
</evidence>
<organism evidence="9 10">
    <name type="scientific">Roseinatronobacter monicus</name>
    <dbReference type="NCBI Taxonomy" id="393481"/>
    <lineage>
        <taxon>Bacteria</taxon>
        <taxon>Pseudomonadati</taxon>
        <taxon>Pseudomonadota</taxon>
        <taxon>Alphaproteobacteria</taxon>
        <taxon>Rhodobacterales</taxon>
        <taxon>Paracoccaceae</taxon>
        <taxon>Roseinatronobacter</taxon>
    </lineage>
</organism>
<feature type="transmembrane region" description="Helical" evidence="6">
    <location>
        <begin position="380"/>
        <end position="403"/>
    </location>
</feature>
<evidence type="ECO:0000256" key="1">
    <source>
        <dbReference type="ARBA" id="ARBA00004651"/>
    </source>
</evidence>
<feature type="transmembrane region" description="Helical" evidence="6">
    <location>
        <begin position="317"/>
        <end position="336"/>
    </location>
</feature>
<feature type="transmembrane region" description="Helical" evidence="6">
    <location>
        <begin position="415"/>
        <end position="437"/>
    </location>
</feature>
<keyword evidence="4 6" id="KW-1133">Transmembrane helix</keyword>
<evidence type="ECO:0000256" key="6">
    <source>
        <dbReference type="SAM" id="Phobius"/>
    </source>
</evidence>